<gene>
    <name evidence="1" type="ORF">pCBMA213_2_00007</name>
</gene>
<organism evidence="1">
    <name type="scientific">Mycolicibacterium sp. CBMA 213</name>
    <dbReference type="NCBI Taxonomy" id="1968788"/>
    <lineage>
        <taxon>Bacteria</taxon>
        <taxon>Bacillati</taxon>
        <taxon>Actinomycetota</taxon>
        <taxon>Actinomycetes</taxon>
        <taxon>Mycobacteriales</taxon>
        <taxon>Mycobacteriaceae</taxon>
        <taxon>Mycolicibacterium</taxon>
    </lineage>
</organism>
<proteinExistence type="predicted"/>
<sequence length="224" mass="25607">MSDAAYSAVREYLSRGDDLQKRLSAVERDFAGLNFDTDGDYPYRSVADRHGLSMELLRAATAVRRELCSGIDDLVHAAVLAQALPLILDAGEAVDGQPRLACIRDPRRPFDLENDERVVIANVTDWSAANTVRRRQLQRELFWDFMYLALDGRDATLVVLGREPERFLSTDTHEMAWVFDGAPRNLLRDFDYRRLPRTFTVREIYSMYLHVDLLDLETGQHAAD</sequence>
<keyword evidence="1" id="KW-0614">Plasmid</keyword>
<dbReference type="EMBL" id="KY349138">
    <property type="protein sequence ID" value="AQS22371.1"/>
    <property type="molecule type" value="Genomic_DNA"/>
</dbReference>
<name>A0A1S6GKH8_9MYCO</name>
<protein>
    <submittedName>
        <fullName evidence="1">Uncharacterized protein</fullName>
    </submittedName>
</protein>
<dbReference type="RefSeq" id="WP_155909855.1">
    <property type="nucleotide sequence ID" value="NZ_MZMR01000015.1"/>
</dbReference>
<dbReference type="AlphaFoldDB" id="A0A1S6GKH8"/>
<reference evidence="1" key="1">
    <citation type="submission" date="2016-12" db="EMBL/GenBank/DDBJ databases">
        <title>Complete plasmid sequence carrying type IV-like and type VII secretion systems from an atypical mycobacteria strain.</title>
        <authorList>
            <person name="Morgado S."/>
            <person name="Marin M."/>
            <person name="Fonseca E."/>
            <person name="Freitas F."/>
            <person name="Vicente A.C."/>
        </authorList>
    </citation>
    <scope>NUCLEOTIDE SEQUENCE</scope>
    <source>
        <strain evidence="1">CBMA 213</strain>
        <plasmid evidence="1">pCBMA213_2</plasmid>
    </source>
</reference>
<evidence type="ECO:0000313" key="1">
    <source>
        <dbReference type="EMBL" id="AQS22371.1"/>
    </source>
</evidence>
<geneLocation type="plasmid" evidence="1">
    <name>pCBMA213_2</name>
</geneLocation>
<accession>A0A1S6GKH8</accession>